<comment type="caution">
    <text evidence="1">The sequence shown here is derived from an EMBL/GenBank/DDBJ whole genome shotgun (WGS) entry which is preliminary data.</text>
</comment>
<sequence>MGKDAELSLPGLPQRKKIEVIESEGKKKVLLREQPFMTWASEDESASRMAIVQLYELGFATQEELSDAFQVHIKSIYNYINAYKADGVRGLIDQPRGPKQEWKLVPSLKAEILRLLLLEGITTYEGIQKRLEEKGQKVSIESIRQVLIENGFVRERIEIDESKQGSLFEYLEKEDDWQLKLPFVWEEKPKTQINEIEKVKEAETEKKNNPDILGLPRMTSQRKDRSHYSPVERIHLDLLERGEYSTYAGGLLYLPLLQQYNFLPIIRKVIKTDEGNDYTLEQLCLTFFYYNIFGFSSIENFKTAYSEEFGLLIGKVNSPSIFTLRRFLEDIQRLNPGERLIEEFARWYLLSEIAEWGVVYIDEHFIPYYGKELISMGFFTTHNKPLKGSLHYFVTDRNFNPLLFLLRSSSEDIIPKIPEIIKKLRKIAREAGIKEEEVKNLTVIFDRGAYSGDLFRILDKEHKQDEKEKDEDTKVKFITWAKYADQWVNDIKEEKFNQSTKIEYEVQKPEEVKYFEDDKKKMSKYGKIRTVVIQSGRKKKRMAIYTNAKKEEVSCEEIIRLMCRRWGEENYIKTLKLNYLIDYSPGFVTEEIEEQPLVDNPEVVKLKQKKAELAAKIQKAKAEIGEKVIEAGEKLNGQELREKHKGLFVEAIGTDAEKLLIGQKIGELPEEIPFDEAHEGRRQVRFNYERKCFLDCIKVFTCAMDKKMCEILLNYHDREDVWPTLAMIVRRGGFVKLEGNKLYVRLRGFKNQIIDYAARHLCEDLNKMEPFTLDKFHFPLHYEVV</sequence>
<proteinExistence type="predicted"/>
<dbReference type="InterPro" id="IPR009057">
    <property type="entry name" value="Homeodomain-like_sf"/>
</dbReference>
<dbReference type="EMBL" id="PFMS01000002">
    <property type="protein sequence ID" value="PIZ17446.1"/>
    <property type="molecule type" value="Genomic_DNA"/>
</dbReference>
<dbReference type="InterPro" id="IPR049343">
    <property type="entry name" value="Transposase_29"/>
</dbReference>
<dbReference type="Pfam" id="PF21804">
    <property type="entry name" value="Transposase_29"/>
    <property type="match status" value="1"/>
</dbReference>
<dbReference type="SUPFAM" id="SSF46689">
    <property type="entry name" value="Homeodomain-like"/>
    <property type="match status" value="1"/>
</dbReference>
<gene>
    <name evidence="1" type="ORF">COY51_00130</name>
</gene>
<organism evidence="1 2">
    <name type="scientific">Candidatus Desantisbacteria bacterium CG_4_10_14_0_8_um_filter_39_17</name>
    <dbReference type="NCBI Taxonomy" id="1974542"/>
    <lineage>
        <taxon>Bacteria</taxon>
        <taxon>Candidatus Desantisiibacteriota</taxon>
    </lineage>
</organism>
<dbReference type="Pfam" id="PF13565">
    <property type="entry name" value="HTH_32"/>
    <property type="match status" value="1"/>
</dbReference>
<accession>A0A2H9PDA1</accession>
<evidence type="ECO:0000313" key="2">
    <source>
        <dbReference type="Proteomes" id="UP000234145"/>
    </source>
</evidence>
<name>A0A2H9PDA1_9BACT</name>
<reference evidence="2" key="1">
    <citation type="submission" date="2017-09" db="EMBL/GenBank/DDBJ databases">
        <title>Depth-based differentiation of microbial function through sediment-hosted aquifers and enrichment of novel symbionts in the deep terrestrial subsurface.</title>
        <authorList>
            <person name="Probst A.J."/>
            <person name="Ladd B."/>
            <person name="Jarett J.K."/>
            <person name="Geller-Mcgrath D.E."/>
            <person name="Sieber C.M.K."/>
            <person name="Emerson J.B."/>
            <person name="Anantharaman K."/>
            <person name="Thomas B.C."/>
            <person name="Malmstrom R."/>
            <person name="Stieglmeier M."/>
            <person name="Klingl A."/>
            <person name="Woyke T."/>
            <person name="Ryan C.M."/>
            <person name="Banfield J.F."/>
        </authorList>
    </citation>
    <scope>NUCLEOTIDE SEQUENCE [LARGE SCALE GENOMIC DNA]</scope>
</reference>
<protein>
    <submittedName>
        <fullName evidence="1">Uncharacterized protein</fullName>
    </submittedName>
</protein>
<dbReference type="AlphaFoldDB" id="A0A2H9PDA1"/>
<dbReference type="Proteomes" id="UP000234145">
    <property type="component" value="Unassembled WGS sequence"/>
</dbReference>
<evidence type="ECO:0000313" key="1">
    <source>
        <dbReference type="EMBL" id="PIZ17446.1"/>
    </source>
</evidence>